<dbReference type="EMBL" id="FXUG01000020">
    <property type="protein sequence ID" value="SMP76038.1"/>
    <property type="molecule type" value="Genomic_DNA"/>
</dbReference>
<keyword evidence="3" id="KW-1185">Reference proteome</keyword>
<protein>
    <recommendedName>
        <fullName evidence="4">Secreted protein</fullName>
    </recommendedName>
</protein>
<evidence type="ECO:0008006" key="4">
    <source>
        <dbReference type="Google" id="ProtNLM"/>
    </source>
</evidence>
<sequence>MKHFHPLIVGLILFAPIACSVGCGSNEPINVMEGRSREELDAEAQSIYSEYEESAEQNEMPAPTAEERAMNAGR</sequence>
<dbReference type="RefSeq" id="WP_283435159.1">
    <property type="nucleotide sequence ID" value="NZ_FXUG01000020.1"/>
</dbReference>
<organism evidence="2 3">
    <name type="scientific">Neorhodopirellula lusitana</name>
    <dbReference type="NCBI Taxonomy" id="445327"/>
    <lineage>
        <taxon>Bacteria</taxon>
        <taxon>Pseudomonadati</taxon>
        <taxon>Planctomycetota</taxon>
        <taxon>Planctomycetia</taxon>
        <taxon>Pirellulales</taxon>
        <taxon>Pirellulaceae</taxon>
        <taxon>Neorhodopirellula</taxon>
    </lineage>
</organism>
<evidence type="ECO:0000256" key="1">
    <source>
        <dbReference type="SAM" id="MobiDB-lite"/>
    </source>
</evidence>
<evidence type="ECO:0000313" key="3">
    <source>
        <dbReference type="Proteomes" id="UP001158067"/>
    </source>
</evidence>
<reference evidence="2 3" key="1">
    <citation type="submission" date="2017-05" db="EMBL/GenBank/DDBJ databases">
        <authorList>
            <person name="Varghese N."/>
            <person name="Submissions S."/>
        </authorList>
    </citation>
    <scope>NUCLEOTIDE SEQUENCE [LARGE SCALE GENOMIC DNA]</scope>
    <source>
        <strain evidence="2 3">DSM 25457</strain>
    </source>
</reference>
<name>A0ABY1QQP1_9BACT</name>
<dbReference type="Proteomes" id="UP001158067">
    <property type="component" value="Unassembled WGS sequence"/>
</dbReference>
<proteinExistence type="predicted"/>
<feature type="compositionally biased region" description="Basic and acidic residues" evidence="1">
    <location>
        <begin position="65"/>
        <end position="74"/>
    </location>
</feature>
<gene>
    <name evidence="2" type="ORF">SAMN06265222_12069</name>
</gene>
<comment type="caution">
    <text evidence="2">The sequence shown here is derived from an EMBL/GenBank/DDBJ whole genome shotgun (WGS) entry which is preliminary data.</text>
</comment>
<feature type="region of interest" description="Disordered" evidence="1">
    <location>
        <begin position="49"/>
        <end position="74"/>
    </location>
</feature>
<evidence type="ECO:0000313" key="2">
    <source>
        <dbReference type="EMBL" id="SMP76038.1"/>
    </source>
</evidence>
<accession>A0ABY1QQP1</accession>